<name>A0A848DIM9_9PSEU</name>
<gene>
    <name evidence="2" type="ORF">HF519_12755</name>
</gene>
<keyword evidence="3" id="KW-1185">Reference proteome</keyword>
<accession>A0A848DIM9</accession>
<feature type="region of interest" description="Disordered" evidence="1">
    <location>
        <begin position="147"/>
        <end position="168"/>
    </location>
</feature>
<dbReference type="PANTHER" id="PTHR34776">
    <property type="entry name" value="F17F16.3 PROTEIN"/>
    <property type="match status" value="1"/>
</dbReference>
<dbReference type="EMBL" id="JAAXKZ010000038">
    <property type="protein sequence ID" value="NMH92425.1"/>
    <property type="molecule type" value="Genomic_DNA"/>
</dbReference>
<protein>
    <submittedName>
        <fullName evidence="2">Uncharacterized protein</fullName>
    </submittedName>
</protein>
<proteinExistence type="predicted"/>
<sequence>MGAELERGHLFFCYRPRVDVQRATGLLDVQRFYMIMKPDGKRLFRRIIMGRKRLPDLAAHEREWAFVDRVSPDPVELEDELDPRSYRTRTRGPRVAAPARPAGESVYMIARHATHTHLAYVLELPNSPGPVQRDLRITDEASFVVTVRNPDADPGPRAGLPPARRPDYPETLSAEFTGRRFIELDPPEFLDYPGTEIVLVGATHDAERELGVRLRPQHRTPDSAAFFSELGMERDVHPLAPLTSGEWE</sequence>
<comment type="caution">
    <text evidence="2">The sequence shown here is derived from an EMBL/GenBank/DDBJ whole genome shotgun (WGS) entry which is preliminary data.</text>
</comment>
<reference evidence="2 3" key="1">
    <citation type="submission" date="2020-04" db="EMBL/GenBank/DDBJ databases">
        <authorList>
            <person name="Klaysubun C."/>
            <person name="Duangmal K."/>
            <person name="Lipun K."/>
        </authorList>
    </citation>
    <scope>NUCLEOTIDE SEQUENCE [LARGE SCALE GENOMIC DNA]</scope>
    <source>
        <strain evidence="2 3">DSM 45300</strain>
    </source>
</reference>
<evidence type="ECO:0000313" key="3">
    <source>
        <dbReference type="Proteomes" id="UP000586918"/>
    </source>
</evidence>
<evidence type="ECO:0000313" key="2">
    <source>
        <dbReference type="EMBL" id="NMH92425.1"/>
    </source>
</evidence>
<evidence type="ECO:0000256" key="1">
    <source>
        <dbReference type="SAM" id="MobiDB-lite"/>
    </source>
</evidence>
<dbReference type="AlphaFoldDB" id="A0A848DIM9"/>
<dbReference type="PANTHER" id="PTHR34776:SF1">
    <property type="entry name" value="F17F16.3 PROTEIN"/>
    <property type="match status" value="1"/>
</dbReference>
<organism evidence="2 3">
    <name type="scientific">Pseudonocardia bannensis</name>
    <dbReference type="NCBI Taxonomy" id="630973"/>
    <lineage>
        <taxon>Bacteria</taxon>
        <taxon>Bacillati</taxon>
        <taxon>Actinomycetota</taxon>
        <taxon>Actinomycetes</taxon>
        <taxon>Pseudonocardiales</taxon>
        <taxon>Pseudonocardiaceae</taxon>
        <taxon>Pseudonocardia</taxon>
    </lineage>
</organism>
<dbReference type="Proteomes" id="UP000586918">
    <property type="component" value="Unassembled WGS sequence"/>
</dbReference>
<dbReference type="RefSeq" id="WP_169413133.1">
    <property type="nucleotide sequence ID" value="NZ_JAAXKZ010000038.1"/>
</dbReference>